<organism evidence="1">
    <name type="scientific">human gut metagenome</name>
    <dbReference type="NCBI Taxonomy" id="408170"/>
    <lineage>
        <taxon>unclassified sequences</taxon>
        <taxon>metagenomes</taxon>
        <taxon>organismal metagenomes</taxon>
    </lineage>
</organism>
<reference evidence="1" key="1">
    <citation type="submission" date="2013-12" db="EMBL/GenBank/DDBJ databases">
        <title>A Varibaculum cambriense genome reconstructed from a premature infant gut community with otherwise low bacterial novelty that shifts toward anaerobic metabolism during the third week of life.</title>
        <authorList>
            <person name="Brown C.T."/>
            <person name="Sharon I."/>
            <person name="Thomas B.C."/>
            <person name="Castelle C.J."/>
            <person name="Morowitz M.J."/>
            <person name="Banfield J.F."/>
        </authorList>
    </citation>
    <scope>NUCLEOTIDE SEQUENCE</scope>
</reference>
<dbReference type="AlphaFoldDB" id="W1YPZ4"/>
<name>W1YPZ4_9ZZZZ</name>
<gene>
    <name evidence="1" type="ORF">Q604_UNBC02198G0001</name>
</gene>
<evidence type="ECO:0008006" key="2">
    <source>
        <dbReference type="Google" id="ProtNLM"/>
    </source>
</evidence>
<evidence type="ECO:0000313" key="1">
    <source>
        <dbReference type="EMBL" id="ETJ43780.1"/>
    </source>
</evidence>
<proteinExistence type="predicted"/>
<accession>W1YPZ4</accession>
<feature type="non-terminal residue" evidence="1">
    <location>
        <position position="62"/>
    </location>
</feature>
<protein>
    <recommendedName>
        <fullName evidence="2">DNA polymerase IV</fullName>
    </recommendedName>
</protein>
<comment type="caution">
    <text evidence="1">The sequence shown here is derived from an EMBL/GenBank/DDBJ whole genome shotgun (WGS) entry which is preliminary data.</text>
</comment>
<sequence>MDPPGPIRLLGLTVSGLDEEVPMQDSLFESPKNETENKLAGVLDSLESKFGETAVMSGALWQ</sequence>
<dbReference type="EMBL" id="AZMM01002198">
    <property type="protein sequence ID" value="ETJ43780.1"/>
    <property type="molecule type" value="Genomic_DNA"/>
</dbReference>